<evidence type="ECO:0000256" key="1">
    <source>
        <dbReference type="SAM" id="Coils"/>
    </source>
</evidence>
<organism evidence="3 4">
    <name type="scientific">[Candida] anglica</name>
    <dbReference type="NCBI Taxonomy" id="148631"/>
    <lineage>
        <taxon>Eukaryota</taxon>
        <taxon>Fungi</taxon>
        <taxon>Dikarya</taxon>
        <taxon>Ascomycota</taxon>
        <taxon>Saccharomycotina</taxon>
        <taxon>Pichiomycetes</taxon>
        <taxon>Debaryomycetaceae</taxon>
        <taxon>Kurtzmaniella</taxon>
    </lineage>
</organism>
<gene>
    <name evidence="3" type="ORF">CAAN4_H12640</name>
</gene>
<protein>
    <submittedName>
        <fullName evidence="3">Uncharacterized protein</fullName>
    </submittedName>
</protein>
<feature type="region of interest" description="Disordered" evidence="2">
    <location>
        <begin position="116"/>
        <end position="146"/>
    </location>
</feature>
<feature type="compositionally biased region" description="Polar residues" evidence="2">
    <location>
        <begin position="36"/>
        <end position="46"/>
    </location>
</feature>
<feature type="region of interest" description="Disordered" evidence="2">
    <location>
        <begin position="1"/>
        <end position="100"/>
    </location>
</feature>
<feature type="compositionally biased region" description="Basic and acidic residues" evidence="2">
    <location>
        <begin position="1"/>
        <end position="10"/>
    </location>
</feature>
<keyword evidence="4" id="KW-1185">Reference proteome</keyword>
<feature type="compositionally biased region" description="Polar residues" evidence="2">
    <location>
        <begin position="77"/>
        <end position="96"/>
    </location>
</feature>
<feature type="coiled-coil region" evidence="1">
    <location>
        <begin position="150"/>
        <end position="217"/>
    </location>
</feature>
<sequence>MSQLLDKEINRTPSLSSLSSDGSTRDLIESLETKSKPVSINPNDSYSELYDRTLEPVDQKENKTIGGEREIRANDKPPQTTSISPPLTENESSKTFGTLPKKKPIRFTVRKVSHDLISSPDSNSYSTSSRKTSGTSVSSNSSPTTDSIAAANAEKNMAYTQQKYDQYAKKIEKITKEIEFLQNLLPPYNVEVDYATRLKINNAVEKLKAKQDELSKKKYLLGISISRLWRNMDDSDIWVRSMGKQ</sequence>
<feature type="compositionally biased region" description="Basic and acidic residues" evidence="2">
    <location>
        <begin position="23"/>
        <end position="35"/>
    </location>
</feature>
<proteinExistence type="predicted"/>
<name>A0ABP0ELT5_9ASCO</name>
<accession>A0ABP0ELT5</accession>
<feature type="compositionally biased region" description="Low complexity" evidence="2">
    <location>
        <begin position="118"/>
        <end position="146"/>
    </location>
</feature>
<feature type="compositionally biased region" description="Basic and acidic residues" evidence="2">
    <location>
        <begin position="49"/>
        <end position="75"/>
    </location>
</feature>
<reference evidence="3 4" key="1">
    <citation type="submission" date="2024-01" db="EMBL/GenBank/DDBJ databases">
        <authorList>
            <consortium name="Genoscope - CEA"/>
            <person name="William W."/>
        </authorList>
    </citation>
    <scope>NUCLEOTIDE SEQUENCE [LARGE SCALE GENOMIC DNA]</scope>
    <source>
        <strain evidence="3 4">29B2s-10</strain>
    </source>
</reference>
<keyword evidence="1" id="KW-0175">Coiled coil</keyword>
<dbReference type="EMBL" id="OZ004260">
    <property type="protein sequence ID" value="CAK7921306.1"/>
    <property type="molecule type" value="Genomic_DNA"/>
</dbReference>
<evidence type="ECO:0000313" key="3">
    <source>
        <dbReference type="EMBL" id="CAK7921306.1"/>
    </source>
</evidence>
<dbReference type="Proteomes" id="UP001497600">
    <property type="component" value="Chromosome H"/>
</dbReference>
<evidence type="ECO:0000313" key="4">
    <source>
        <dbReference type="Proteomes" id="UP001497600"/>
    </source>
</evidence>
<evidence type="ECO:0000256" key="2">
    <source>
        <dbReference type="SAM" id="MobiDB-lite"/>
    </source>
</evidence>